<sequence length="307" mass="35396">MQTNLLVNKVKSTQPVFSGINCASTKQHNSFSPQSYNAEIEYFKAVNRSQFNEIKYLTQQVQFASTSREMGQRYLEELETKWNQLELSQNLSNPKILIANFHSVKTIDLDDIINDYIKHSPKDCKEFRTLDKEMVRNIQFVKSSVSQNELKNRVSQLTESENKFGSYGNGHNLNSQYSTVPSLKDHNVDYNTYHIFDLPKSYTSSLTVATPIKFKNSKFFRKYLGNSEIDLRMLFPNEHDDGVFFFNHKLFDLPSSYTSILRPAGPIKTLISNIYPNQVNLPTKRAISTSKDNSKNLTPKLQSNQVF</sequence>
<name>A0AAD5Y3V7_9FUNG</name>
<proteinExistence type="predicted"/>
<dbReference type="EMBL" id="JADGJW010000015">
    <property type="protein sequence ID" value="KAJ3227531.1"/>
    <property type="molecule type" value="Genomic_DNA"/>
</dbReference>
<comment type="caution">
    <text evidence="2">The sequence shown here is derived from an EMBL/GenBank/DDBJ whole genome shotgun (WGS) entry which is preliminary data.</text>
</comment>
<accession>A0AAD5Y3V7</accession>
<protein>
    <submittedName>
        <fullName evidence="2">Uncharacterized protein</fullName>
    </submittedName>
</protein>
<organism evidence="2 3">
    <name type="scientific">Clydaea vesicula</name>
    <dbReference type="NCBI Taxonomy" id="447962"/>
    <lineage>
        <taxon>Eukaryota</taxon>
        <taxon>Fungi</taxon>
        <taxon>Fungi incertae sedis</taxon>
        <taxon>Chytridiomycota</taxon>
        <taxon>Chytridiomycota incertae sedis</taxon>
        <taxon>Chytridiomycetes</taxon>
        <taxon>Lobulomycetales</taxon>
        <taxon>Lobulomycetaceae</taxon>
        <taxon>Clydaea</taxon>
    </lineage>
</organism>
<keyword evidence="3" id="KW-1185">Reference proteome</keyword>
<gene>
    <name evidence="2" type="ORF">HK099_001682</name>
</gene>
<reference evidence="2" key="1">
    <citation type="submission" date="2020-05" db="EMBL/GenBank/DDBJ databases">
        <title>Phylogenomic resolution of chytrid fungi.</title>
        <authorList>
            <person name="Stajich J.E."/>
            <person name="Amses K."/>
            <person name="Simmons R."/>
            <person name="Seto K."/>
            <person name="Myers J."/>
            <person name="Bonds A."/>
            <person name="Quandt C.A."/>
            <person name="Barry K."/>
            <person name="Liu P."/>
            <person name="Grigoriev I."/>
            <person name="Longcore J.E."/>
            <person name="James T.Y."/>
        </authorList>
    </citation>
    <scope>NUCLEOTIDE SEQUENCE</scope>
    <source>
        <strain evidence="2">JEL0476</strain>
    </source>
</reference>
<evidence type="ECO:0000313" key="3">
    <source>
        <dbReference type="Proteomes" id="UP001211065"/>
    </source>
</evidence>
<feature type="region of interest" description="Disordered" evidence="1">
    <location>
        <begin position="285"/>
        <end position="307"/>
    </location>
</feature>
<evidence type="ECO:0000313" key="2">
    <source>
        <dbReference type="EMBL" id="KAJ3227531.1"/>
    </source>
</evidence>
<dbReference type="Proteomes" id="UP001211065">
    <property type="component" value="Unassembled WGS sequence"/>
</dbReference>
<dbReference type="AlphaFoldDB" id="A0AAD5Y3V7"/>
<evidence type="ECO:0000256" key="1">
    <source>
        <dbReference type="SAM" id="MobiDB-lite"/>
    </source>
</evidence>